<dbReference type="Gene3D" id="1.20.1300.10">
    <property type="entry name" value="Fumarate reductase/succinate dehydrogenase, transmembrane subunit"/>
    <property type="match status" value="1"/>
</dbReference>
<dbReference type="InterPro" id="IPR011138">
    <property type="entry name" value="Cytochrome_b-558"/>
</dbReference>
<keyword evidence="2" id="KW-0812">Transmembrane</keyword>
<feature type="transmembrane region" description="Helical" evidence="2">
    <location>
        <begin position="126"/>
        <end position="145"/>
    </location>
</feature>
<reference evidence="4" key="1">
    <citation type="journal article" date="2019" name="Int. J. Syst. Evol. Microbiol.">
        <title>The Global Catalogue of Microorganisms (GCM) 10K type strain sequencing project: providing services to taxonomists for standard genome sequencing and annotation.</title>
        <authorList>
            <consortium name="The Broad Institute Genomics Platform"/>
            <consortium name="The Broad Institute Genome Sequencing Center for Infectious Disease"/>
            <person name="Wu L."/>
            <person name="Ma J."/>
        </authorList>
    </citation>
    <scope>NUCLEOTIDE SEQUENCE [LARGE SCALE GENOMIC DNA]</scope>
    <source>
        <strain evidence="4">DT72</strain>
    </source>
</reference>
<evidence type="ECO:0000256" key="1">
    <source>
        <dbReference type="SAM" id="MobiDB-lite"/>
    </source>
</evidence>
<feature type="transmembrane region" description="Helical" evidence="2">
    <location>
        <begin position="32"/>
        <end position="50"/>
    </location>
</feature>
<keyword evidence="2" id="KW-0472">Membrane</keyword>
<evidence type="ECO:0000313" key="4">
    <source>
        <dbReference type="Proteomes" id="UP001597286"/>
    </source>
</evidence>
<dbReference type="Proteomes" id="UP001597286">
    <property type="component" value="Unassembled WGS sequence"/>
</dbReference>
<keyword evidence="4" id="KW-1185">Reference proteome</keyword>
<keyword evidence="2" id="KW-1133">Transmembrane helix</keyword>
<name>A0ABW4P076_9NOCA</name>
<gene>
    <name evidence="3" type="ORF">ACFSJG_03440</name>
</gene>
<feature type="transmembrane region" description="Helical" evidence="2">
    <location>
        <begin position="83"/>
        <end position="105"/>
    </location>
</feature>
<feature type="region of interest" description="Disordered" evidence="1">
    <location>
        <begin position="1"/>
        <end position="24"/>
    </location>
</feature>
<dbReference type="SUPFAM" id="SSF81343">
    <property type="entry name" value="Fumarate reductase respiratory complex transmembrane subunits"/>
    <property type="match status" value="1"/>
</dbReference>
<dbReference type="CDD" id="cd03498">
    <property type="entry name" value="SQR_TypeB_2_TM"/>
    <property type="match status" value="1"/>
</dbReference>
<dbReference type="InterPro" id="IPR034804">
    <property type="entry name" value="SQR/QFR_C/D"/>
</dbReference>
<organism evidence="3 4">
    <name type="scientific">Rhodococcus gannanensis</name>
    <dbReference type="NCBI Taxonomy" id="1960308"/>
    <lineage>
        <taxon>Bacteria</taxon>
        <taxon>Bacillati</taxon>
        <taxon>Actinomycetota</taxon>
        <taxon>Actinomycetes</taxon>
        <taxon>Mycobacteriales</taxon>
        <taxon>Nocardiaceae</taxon>
        <taxon>Rhodococcus</taxon>
    </lineage>
</organism>
<evidence type="ECO:0000313" key="3">
    <source>
        <dbReference type="EMBL" id="MFD1811259.1"/>
    </source>
</evidence>
<proteinExistence type="predicted"/>
<dbReference type="NCBIfam" id="TIGR02046">
    <property type="entry name" value="sdhC_b558_fam"/>
    <property type="match status" value="1"/>
</dbReference>
<feature type="transmembrane region" description="Helical" evidence="2">
    <location>
        <begin position="181"/>
        <end position="198"/>
    </location>
</feature>
<feature type="transmembrane region" description="Helical" evidence="2">
    <location>
        <begin position="219"/>
        <end position="245"/>
    </location>
</feature>
<accession>A0ABW4P076</accession>
<sequence length="263" mass="28414">MSAASEAAVASPATPSRPPVTTRRPSNVVSKVIMAVTGLLFGLFVLAQVGNLKVFTGAEHFDDYAHWLRTVLEALLPYEGLLWILRVVLLASVLLHVWCAGVLTVRARRARGPFRRKGLGWRSFPARTMPVTGVVLLAFIVFHILDLTTGTPPVGTADYQPATNTESFAYANLVASFERPAAAAIHVVAMLALGAHLAHGLWSAVNDLGVTGQRVRQMCLALSGIVALVIMLANIAIPVAVQIGWCRERTRWCRRPRCTAFAG</sequence>
<protein>
    <submittedName>
        <fullName evidence="3">Succinate dehydrogenase cytochrome b subunit</fullName>
    </submittedName>
</protein>
<dbReference type="EMBL" id="JBHUFB010000006">
    <property type="protein sequence ID" value="MFD1811259.1"/>
    <property type="molecule type" value="Genomic_DNA"/>
</dbReference>
<evidence type="ECO:0000256" key="2">
    <source>
        <dbReference type="SAM" id="Phobius"/>
    </source>
</evidence>
<comment type="caution">
    <text evidence="3">The sequence shown here is derived from an EMBL/GenBank/DDBJ whole genome shotgun (WGS) entry which is preliminary data.</text>
</comment>
<dbReference type="RefSeq" id="WP_378483813.1">
    <property type="nucleotide sequence ID" value="NZ_JBHUFB010000006.1"/>
</dbReference>